<keyword evidence="2" id="KW-1185">Reference proteome</keyword>
<dbReference type="Proteomes" id="UP001180020">
    <property type="component" value="Unassembled WGS sequence"/>
</dbReference>
<proteinExistence type="predicted"/>
<accession>A0AAV9C099</accession>
<sequence length="255" mass="29619">MVVHLPQRDPYLVVGVYASPHAELRQHLWTETTEVLNTGLPTLIAGDFNSLLGPTDKRGGYPFRLTQDVLLFRQWKDMNGLCPLIAKGPKFTWCNNRQGNARTWELLDQAFANATWINQFPTTTVEVLPRSFSDHAPLLLTTEVSPPMGRKPFRFERFWFAYPDLYDIVTYNWRIWSQASPMGRLHNKLRRLQEPLRRWNRQVVGDLPKRVAQAHDQIQFLVHRDQGETLGMVDKNVLDEAMSNLASFQEQLETF</sequence>
<evidence type="ECO:0008006" key="3">
    <source>
        <dbReference type="Google" id="ProtNLM"/>
    </source>
</evidence>
<name>A0AAV9C099_ACOCL</name>
<reference evidence="1" key="2">
    <citation type="submission" date="2023-06" db="EMBL/GenBank/DDBJ databases">
        <authorList>
            <person name="Ma L."/>
            <person name="Liu K.-W."/>
            <person name="Li Z."/>
            <person name="Hsiao Y.-Y."/>
            <person name="Qi Y."/>
            <person name="Fu T."/>
            <person name="Tang G."/>
            <person name="Zhang D."/>
            <person name="Sun W.-H."/>
            <person name="Liu D.-K."/>
            <person name="Li Y."/>
            <person name="Chen G.-Z."/>
            <person name="Liu X.-D."/>
            <person name="Liao X.-Y."/>
            <person name="Jiang Y.-T."/>
            <person name="Yu X."/>
            <person name="Hao Y."/>
            <person name="Huang J."/>
            <person name="Zhao X.-W."/>
            <person name="Ke S."/>
            <person name="Chen Y.-Y."/>
            <person name="Wu W.-L."/>
            <person name="Hsu J.-L."/>
            <person name="Lin Y.-F."/>
            <person name="Huang M.-D."/>
            <person name="Li C.-Y."/>
            <person name="Huang L."/>
            <person name="Wang Z.-W."/>
            <person name="Zhao X."/>
            <person name="Zhong W.-Y."/>
            <person name="Peng D.-H."/>
            <person name="Ahmad S."/>
            <person name="Lan S."/>
            <person name="Zhang J.-S."/>
            <person name="Tsai W.-C."/>
            <person name="Van De Peer Y."/>
            <person name="Liu Z.-J."/>
        </authorList>
    </citation>
    <scope>NUCLEOTIDE SEQUENCE</scope>
    <source>
        <strain evidence="1">CP</strain>
        <tissue evidence="1">Leaves</tissue>
    </source>
</reference>
<dbReference type="EMBL" id="JAUJYO010000022">
    <property type="protein sequence ID" value="KAK1282069.1"/>
    <property type="molecule type" value="Genomic_DNA"/>
</dbReference>
<reference evidence="1" key="1">
    <citation type="journal article" date="2023" name="Nat. Commun.">
        <title>Diploid and tetraploid genomes of Acorus and the evolution of monocots.</title>
        <authorList>
            <person name="Ma L."/>
            <person name="Liu K.W."/>
            <person name="Li Z."/>
            <person name="Hsiao Y.Y."/>
            <person name="Qi Y."/>
            <person name="Fu T."/>
            <person name="Tang G.D."/>
            <person name="Zhang D."/>
            <person name="Sun W.H."/>
            <person name="Liu D.K."/>
            <person name="Li Y."/>
            <person name="Chen G.Z."/>
            <person name="Liu X.D."/>
            <person name="Liao X.Y."/>
            <person name="Jiang Y.T."/>
            <person name="Yu X."/>
            <person name="Hao Y."/>
            <person name="Huang J."/>
            <person name="Zhao X.W."/>
            <person name="Ke S."/>
            <person name="Chen Y.Y."/>
            <person name="Wu W.L."/>
            <person name="Hsu J.L."/>
            <person name="Lin Y.F."/>
            <person name="Huang M.D."/>
            <person name="Li C.Y."/>
            <person name="Huang L."/>
            <person name="Wang Z.W."/>
            <person name="Zhao X."/>
            <person name="Zhong W.Y."/>
            <person name="Peng D.H."/>
            <person name="Ahmad S."/>
            <person name="Lan S."/>
            <person name="Zhang J.S."/>
            <person name="Tsai W.C."/>
            <person name="Van de Peer Y."/>
            <person name="Liu Z.J."/>
        </authorList>
    </citation>
    <scope>NUCLEOTIDE SEQUENCE</scope>
    <source>
        <strain evidence="1">CP</strain>
    </source>
</reference>
<evidence type="ECO:0000313" key="1">
    <source>
        <dbReference type="EMBL" id="KAK1282069.1"/>
    </source>
</evidence>
<dbReference type="InterPro" id="IPR036691">
    <property type="entry name" value="Endo/exonu/phosph_ase_sf"/>
</dbReference>
<dbReference type="SUPFAM" id="SSF56219">
    <property type="entry name" value="DNase I-like"/>
    <property type="match status" value="1"/>
</dbReference>
<dbReference type="AlphaFoldDB" id="A0AAV9C099"/>
<organism evidence="1 2">
    <name type="scientific">Acorus calamus</name>
    <name type="common">Sweet flag</name>
    <dbReference type="NCBI Taxonomy" id="4465"/>
    <lineage>
        <taxon>Eukaryota</taxon>
        <taxon>Viridiplantae</taxon>
        <taxon>Streptophyta</taxon>
        <taxon>Embryophyta</taxon>
        <taxon>Tracheophyta</taxon>
        <taxon>Spermatophyta</taxon>
        <taxon>Magnoliopsida</taxon>
        <taxon>Liliopsida</taxon>
        <taxon>Acoraceae</taxon>
        <taxon>Acorus</taxon>
    </lineage>
</organism>
<protein>
    <recommendedName>
        <fullName evidence="3">Endonuclease/exonuclease/phosphatase domain-containing protein</fullName>
    </recommendedName>
</protein>
<evidence type="ECO:0000313" key="2">
    <source>
        <dbReference type="Proteomes" id="UP001180020"/>
    </source>
</evidence>
<comment type="caution">
    <text evidence="1">The sequence shown here is derived from an EMBL/GenBank/DDBJ whole genome shotgun (WGS) entry which is preliminary data.</text>
</comment>
<dbReference type="PANTHER" id="PTHR33710">
    <property type="entry name" value="BNAC02G09200D PROTEIN"/>
    <property type="match status" value="1"/>
</dbReference>
<dbReference type="Gene3D" id="3.60.10.10">
    <property type="entry name" value="Endonuclease/exonuclease/phosphatase"/>
    <property type="match status" value="1"/>
</dbReference>
<dbReference type="PANTHER" id="PTHR33710:SF71">
    <property type="entry name" value="ENDONUCLEASE_EXONUCLEASE_PHOSPHATASE DOMAIN-CONTAINING PROTEIN"/>
    <property type="match status" value="1"/>
</dbReference>
<gene>
    <name evidence="1" type="ORF">QJS10_CPB22g00883</name>
</gene>